<dbReference type="CDD" id="cd03257">
    <property type="entry name" value="ABC_NikE_OppD_transporters"/>
    <property type="match status" value="1"/>
</dbReference>
<sequence length="262" mass="29282">MLKAKSLFKNYNIPGKKGENSLVRAVNGVDFTLREGQCYALVGESGSGKSALSQMLMGLIPPSSGDVLLNGKSLFSLRGRDAKARFTKIQMVLQDGKSALDPRFTVYDSISEPIRNLLDVSKERERKMVVELMQQMELPLSLLGRRVHELSGGQQKRVCIARAIAVSPQFLIFDEAVSGLDVIVRKNILELLKRLQKERGFAYLFITHDIDVALYIADQIMVMKEGRIIESIRYAGDYGCFTHPYSRLLLESLVPENTAIQA</sequence>
<feature type="domain" description="ABC transporter" evidence="4">
    <location>
        <begin position="2"/>
        <end position="250"/>
    </location>
</feature>
<evidence type="ECO:0000259" key="4">
    <source>
        <dbReference type="PROSITE" id="PS50893"/>
    </source>
</evidence>
<dbReference type="GO" id="GO:0005524">
    <property type="term" value="F:ATP binding"/>
    <property type="evidence" value="ECO:0007669"/>
    <property type="project" value="UniProtKB-KW"/>
</dbReference>
<dbReference type="InterPro" id="IPR003593">
    <property type="entry name" value="AAA+_ATPase"/>
</dbReference>
<evidence type="ECO:0000313" key="5">
    <source>
        <dbReference type="EMBL" id="MPM17488.1"/>
    </source>
</evidence>
<reference evidence="5" key="1">
    <citation type="submission" date="2019-08" db="EMBL/GenBank/DDBJ databases">
        <authorList>
            <person name="Kucharzyk K."/>
            <person name="Murdoch R.W."/>
            <person name="Higgins S."/>
            <person name="Loffler F."/>
        </authorList>
    </citation>
    <scope>NUCLEOTIDE SEQUENCE</scope>
</reference>
<proteinExistence type="predicted"/>
<dbReference type="EMBL" id="VSSQ01002806">
    <property type="protein sequence ID" value="MPM17488.1"/>
    <property type="molecule type" value="Genomic_DNA"/>
</dbReference>
<dbReference type="PROSITE" id="PS00211">
    <property type="entry name" value="ABC_TRANSPORTER_1"/>
    <property type="match status" value="1"/>
</dbReference>
<gene>
    <name evidence="5" type="primary">nikE_3</name>
    <name evidence="5" type="ORF">SDC9_63883</name>
</gene>
<dbReference type="InterPro" id="IPR017871">
    <property type="entry name" value="ABC_transporter-like_CS"/>
</dbReference>
<dbReference type="InterPro" id="IPR050319">
    <property type="entry name" value="ABC_transp_ATP-bind"/>
</dbReference>
<dbReference type="Pfam" id="PF00005">
    <property type="entry name" value="ABC_tran"/>
    <property type="match status" value="1"/>
</dbReference>
<dbReference type="PANTHER" id="PTHR43776:SF8">
    <property type="entry name" value="ABC TRANSPORTER, ATP-BINDING PROTEIN"/>
    <property type="match status" value="1"/>
</dbReference>
<dbReference type="GO" id="GO:0055085">
    <property type="term" value="P:transmembrane transport"/>
    <property type="evidence" value="ECO:0007669"/>
    <property type="project" value="UniProtKB-ARBA"/>
</dbReference>
<evidence type="ECO:0000256" key="1">
    <source>
        <dbReference type="ARBA" id="ARBA00022448"/>
    </source>
</evidence>
<dbReference type="SMART" id="SM00382">
    <property type="entry name" value="AAA"/>
    <property type="match status" value="1"/>
</dbReference>
<evidence type="ECO:0000256" key="3">
    <source>
        <dbReference type="ARBA" id="ARBA00022840"/>
    </source>
</evidence>
<dbReference type="AlphaFoldDB" id="A0A644XP05"/>
<keyword evidence="3 5" id="KW-0067">ATP-binding</keyword>
<accession>A0A644XP05</accession>
<keyword evidence="1" id="KW-0813">Transport</keyword>
<evidence type="ECO:0000256" key="2">
    <source>
        <dbReference type="ARBA" id="ARBA00022741"/>
    </source>
</evidence>
<dbReference type="PROSITE" id="PS50893">
    <property type="entry name" value="ABC_TRANSPORTER_2"/>
    <property type="match status" value="1"/>
</dbReference>
<keyword evidence="2" id="KW-0547">Nucleotide-binding</keyword>
<dbReference type="Gene3D" id="3.40.50.300">
    <property type="entry name" value="P-loop containing nucleotide triphosphate hydrolases"/>
    <property type="match status" value="1"/>
</dbReference>
<comment type="caution">
    <text evidence="5">The sequence shown here is derived from an EMBL/GenBank/DDBJ whole genome shotgun (WGS) entry which is preliminary data.</text>
</comment>
<name>A0A644XP05_9ZZZZ</name>
<protein>
    <submittedName>
        <fullName evidence="5">Nickel import ATP-binding protein NikE</fullName>
    </submittedName>
</protein>
<dbReference type="GO" id="GO:0016887">
    <property type="term" value="F:ATP hydrolysis activity"/>
    <property type="evidence" value="ECO:0007669"/>
    <property type="project" value="InterPro"/>
</dbReference>
<organism evidence="5">
    <name type="scientific">bioreactor metagenome</name>
    <dbReference type="NCBI Taxonomy" id="1076179"/>
    <lineage>
        <taxon>unclassified sequences</taxon>
        <taxon>metagenomes</taxon>
        <taxon>ecological metagenomes</taxon>
    </lineage>
</organism>
<dbReference type="InterPro" id="IPR027417">
    <property type="entry name" value="P-loop_NTPase"/>
</dbReference>
<dbReference type="SUPFAM" id="SSF52540">
    <property type="entry name" value="P-loop containing nucleoside triphosphate hydrolases"/>
    <property type="match status" value="1"/>
</dbReference>
<dbReference type="InterPro" id="IPR003439">
    <property type="entry name" value="ABC_transporter-like_ATP-bd"/>
</dbReference>
<dbReference type="PANTHER" id="PTHR43776">
    <property type="entry name" value="TRANSPORT ATP-BINDING PROTEIN"/>
    <property type="match status" value="1"/>
</dbReference>